<dbReference type="Pfam" id="PF00098">
    <property type="entry name" value="zf-CCHC"/>
    <property type="match status" value="1"/>
</dbReference>
<protein>
    <recommendedName>
        <fullName evidence="3">CCHC-type domain-containing protein</fullName>
    </recommendedName>
</protein>
<feature type="compositionally biased region" description="Basic and acidic residues" evidence="2">
    <location>
        <begin position="17"/>
        <end position="27"/>
    </location>
</feature>
<evidence type="ECO:0000259" key="3">
    <source>
        <dbReference type="PROSITE" id="PS50158"/>
    </source>
</evidence>
<accession>A0A699J6M4</accession>
<keyword evidence="1" id="KW-0863">Zinc-finger</keyword>
<dbReference type="GO" id="GO:0008270">
    <property type="term" value="F:zinc ion binding"/>
    <property type="evidence" value="ECO:0007669"/>
    <property type="project" value="UniProtKB-KW"/>
</dbReference>
<dbReference type="PROSITE" id="PS50158">
    <property type="entry name" value="ZF_CCHC"/>
    <property type="match status" value="1"/>
</dbReference>
<keyword evidence="1" id="KW-0479">Metal-binding</keyword>
<dbReference type="AlphaFoldDB" id="A0A699J6M4"/>
<dbReference type="SUPFAM" id="SSF57756">
    <property type="entry name" value="Retrovirus zinc finger-like domains"/>
    <property type="match status" value="1"/>
</dbReference>
<dbReference type="GO" id="GO:0003676">
    <property type="term" value="F:nucleic acid binding"/>
    <property type="evidence" value="ECO:0007669"/>
    <property type="project" value="InterPro"/>
</dbReference>
<gene>
    <name evidence="4" type="ORF">Tci_585665</name>
</gene>
<dbReference type="InterPro" id="IPR001878">
    <property type="entry name" value="Znf_CCHC"/>
</dbReference>
<keyword evidence="1" id="KW-0862">Zinc</keyword>
<evidence type="ECO:0000256" key="1">
    <source>
        <dbReference type="PROSITE-ProRule" id="PRU00047"/>
    </source>
</evidence>
<dbReference type="Gene3D" id="4.10.60.10">
    <property type="entry name" value="Zinc finger, CCHC-type"/>
    <property type="match status" value="1"/>
</dbReference>
<feature type="region of interest" description="Disordered" evidence="2">
    <location>
        <begin position="1"/>
        <end position="27"/>
    </location>
</feature>
<proteinExistence type="predicted"/>
<dbReference type="EMBL" id="BKCJ010374604">
    <property type="protein sequence ID" value="GFA13693.1"/>
    <property type="molecule type" value="Genomic_DNA"/>
</dbReference>
<organism evidence="4">
    <name type="scientific">Tanacetum cinerariifolium</name>
    <name type="common">Dalmatian daisy</name>
    <name type="synonym">Chrysanthemum cinerariifolium</name>
    <dbReference type="NCBI Taxonomy" id="118510"/>
    <lineage>
        <taxon>Eukaryota</taxon>
        <taxon>Viridiplantae</taxon>
        <taxon>Streptophyta</taxon>
        <taxon>Embryophyta</taxon>
        <taxon>Tracheophyta</taxon>
        <taxon>Spermatophyta</taxon>
        <taxon>Magnoliopsida</taxon>
        <taxon>eudicotyledons</taxon>
        <taxon>Gunneridae</taxon>
        <taxon>Pentapetalae</taxon>
        <taxon>asterids</taxon>
        <taxon>campanulids</taxon>
        <taxon>Asterales</taxon>
        <taxon>Asteraceae</taxon>
        <taxon>Asteroideae</taxon>
        <taxon>Anthemideae</taxon>
        <taxon>Anthemidinae</taxon>
        <taxon>Tanacetum</taxon>
    </lineage>
</organism>
<name>A0A699J6M4_TANCI</name>
<evidence type="ECO:0000256" key="2">
    <source>
        <dbReference type="SAM" id="MobiDB-lite"/>
    </source>
</evidence>
<feature type="domain" description="CCHC-type" evidence="3">
    <location>
        <begin position="174"/>
        <end position="189"/>
    </location>
</feature>
<sequence length="351" mass="40009">MQTQTSNALHNAIMKAGARECQKPKRAKDAAYHKEKMLLCKQEEAGFQLNAEQADWRDDTDDEPEDQELEAHYMYMAQIQEVTPDAADNSGPIFDPEPLQNVSNNDNYNVFAIESEHPEQSNSVNDTYPIEQDEHNVIIDSLDMSYDREQIDYDDDDDLANECSPVVQQSGIQCFNCKEFGHFAKECRKPKRVKDSAYHKEMMLLCKQAEQGVPLQAEQYDWLVDTNEEIDKQELEAHYNYMSKIQEVPTADSDIDSKPLELVQNDAGYNVFANDLQRSEQSESISNTCLVETNDSNVIPDSPNMCEDNIQNDQNDVESGEECVALTNIKLDVDENKKIQKQLKKAKTTLA</sequence>
<dbReference type="InterPro" id="IPR036875">
    <property type="entry name" value="Znf_CCHC_sf"/>
</dbReference>
<dbReference type="SMART" id="SM00343">
    <property type="entry name" value="ZnF_C2HC"/>
    <property type="match status" value="1"/>
</dbReference>
<reference evidence="4" key="1">
    <citation type="journal article" date="2019" name="Sci. Rep.">
        <title>Draft genome of Tanacetum cinerariifolium, the natural source of mosquito coil.</title>
        <authorList>
            <person name="Yamashiro T."/>
            <person name="Shiraishi A."/>
            <person name="Satake H."/>
            <person name="Nakayama K."/>
        </authorList>
    </citation>
    <scope>NUCLEOTIDE SEQUENCE</scope>
</reference>
<comment type="caution">
    <text evidence="4">The sequence shown here is derived from an EMBL/GenBank/DDBJ whole genome shotgun (WGS) entry which is preliminary data.</text>
</comment>
<evidence type="ECO:0000313" key="4">
    <source>
        <dbReference type="EMBL" id="GFA13693.1"/>
    </source>
</evidence>